<dbReference type="GO" id="GO:0003723">
    <property type="term" value="F:RNA binding"/>
    <property type="evidence" value="ECO:0007669"/>
    <property type="project" value="UniProtKB-KW"/>
</dbReference>
<accession>F9EM32</accession>
<comment type="caution">
    <text evidence="2">The sequence shown here is derived from an EMBL/GenBank/DDBJ whole genome shotgun (WGS) entry which is preliminary data.</text>
</comment>
<dbReference type="GO" id="GO:0016853">
    <property type="term" value="F:isomerase activity"/>
    <property type="evidence" value="ECO:0007669"/>
    <property type="project" value="UniProtKB-KW"/>
</dbReference>
<dbReference type="Proteomes" id="UP000005392">
    <property type="component" value="Unassembled WGS sequence"/>
</dbReference>
<dbReference type="HOGENOM" id="CLU_3091925_0_0_0"/>
<dbReference type="PROSITE" id="PS50889">
    <property type="entry name" value="S4"/>
    <property type="match status" value="1"/>
</dbReference>
<dbReference type="SUPFAM" id="SSF55174">
    <property type="entry name" value="Alpha-L RNA-binding motif"/>
    <property type="match status" value="1"/>
</dbReference>
<evidence type="ECO:0000313" key="2">
    <source>
        <dbReference type="EMBL" id="EGQ79994.1"/>
    </source>
</evidence>
<keyword evidence="3" id="KW-1185">Reference proteome</keyword>
<gene>
    <name evidence="2" type="primary">rluD</name>
    <name evidence="2" type="ORF">HMPREF9094_0987</name>
</gene>
<protein>
    <submittedName>
        <fullName evidence="2">Ribosomal large subunit pseudouridine synthase D</fullName>
        <ecNumber evidence="2">5.4.99.-</ecNumber>
    </submittedName>
</protein>
<keyword evidence="2" id="KW-0413">Isomerase</keyword>
<dbReference type="InterPro" id="IPR036986">
    <property type="entry name" value="S4_RNA-bd_sf"/>
</dbReference>
<dbReference type="Gene3D" id="3.10.290.10">
    <property type="entry name" value="RNA-binding S4 domain"/>
    <property type="match status" value="1"/>
</dbReference>
<dbReference type="AlphaFoldDB" id="F9EM32"/>
<feature type="non-terminal residue" evidence="2">
    <location>
        <position position="52"/>
    </location>
</feature>
<evidence type="ECO:0000313" key="3">
    <source>
        <dbReference type="Proteomes" id="UP000005392"/>
    </source>
</evidence>
<evidence type="ECO:0000256" key="1">
    <source>
        <dbReference type="PROSITE-ProRule" id="PRU00182"/>
    </source>
</evidence>
<sequence>MKREIMENIKEKFEFEVNSEYEGMRLDKYLSEQIEEATRSYLEKLIDNNYVK</sequence>
<name>F9EM32_9FUSO</name>
<reference evidence="2 3" key="1">
    <citation type="submission" date="2011-05" db="EMBL/GenBank/DDBJ databases">
        <authorList>
            <person name="Muzny D."/>
            <person name="Qin X."/>
            <person name="Deng J."/>
            <person name="Jiang H."/>
            <person name="Liu Y."/>
            <person name="Qu J."/>
            <person name="Song X.-Z."/>
            <person name="Zhang L."/>
            <person name="Thornton R."/>
            <person name="Coyle M."/>
            <person name="Francisco L."/>
            <person name="Jackson L."/>
            <person name="Javaid M."/>
            <person name="Korchina V."/>
            <person name="Kovar C."/>
            <person name="Mata R."/>
            <person name="Mathew T."/>
            <person name="Ngo R."/>
            <person name="Nguyen L."/>
            <person name="Nguyen N."/>
            <person name="Okwuonu G."/>
            <person name="Ongeri F."/>
            <person name="Pham C."/>
            <person name="Simmons D."/>
            <person name="Wilczek-Boney K."/>
            <person name="Hale W."/>
            <person name="Jakkamsetti A."/>
            <person name="Pham P."/>
            <person name="Ruth R."/>
            <person name="San Lucas F."/>
            <person name="Warren J."/>
            <person name="Zhang J."/>
            <person name="Zhao Z."/>
            <person name="Zhou C."/>
            <person name="Zhu D."/>
            <person name="Lee S."/>
            <person name="Bess C."/>
            <person name="Blankenburg K."/>
            <person name="Forbes L."/>
            <person name="Fu Q."/>
            <person name="Gubbala S."/>
            <person name="Hirani K."/>
            <person name="Jayaseelan J.C."/>
            <person name="Lara F."/>
            <person name="Munidasa M."/>
            <person name="Palculict T."/>
            <person name="Patil S."/>
            <person name="Pu L.-L."/>
            <person name="Saada N."/>
            <person name="Tang L."/>
            <person name="Weissenberger G."/>
            <person name="Zhu Y."/>
            <person name="Hemphill L."/>
            <person name="Shang Y."/>
            <person name="Youmans B."/>
            <person name="Ayvaz T."/>
            <person name="Ross M."/>
            <person name="Santibanez J."/>
            <person name="Aqrawi P."/>
            <person name="Gross S."/>
            <person name="Joshi V."/>
            <person name="Fowler G."/>
            <person name="Nazareth L."/>
            <person name="Reid J."/>
            <person name="Worley K."/>
            <person name="Petrosino J."/>
            <person name="Highlander S."/>
            <person name="Gibbs R."/>
        </authorList>
    </citation>
    <scope>NUCLEOTIDE SEQUENCE [LARGE SCALE GENOMIC DNA]</scope>
    <source>
        <strain evidence="2 3">ATCC 51191</strain>
    </source>
</reference>
<organism evidence="2 3">
    <name type="scientific">Fusobacterium animalis ATCC 51191</name>
    <dbReference type="NCBI Taxonomy" id="997347"/>
    <lineage>
        <taxon>Bacteria</taxon>
        <taxon>Fusobacteriati</taxon>
        <taxon>Fusobacteriota</taxon>
        <taxon>Fusobacteriia</taxon>
        <taxon>Fusobacteriales</taxon>
        <taxon>Fusobacteriaceae</taxon>
        <taxon>Fusobacterium</taxon>
    </lineage>
</organism>
<dbReference type="EC" id="5.4.99.-" evidence="2"/>
<keyword evidence="1" id="KW-0694">RNA-binding</keyword>
<proteinExistence type="predicted"/>
<dbReference type="EMBL" id="AFQD01000157">
    <property type="protein sequence ID" value="EGQ79994.1"/>
    <property type="molecule type" value="Genomic_DNA"/>
</dbReference>